<dbReference type="PANTHER" id="PTHR35023">
    <property type="entry name" value="CHELATASE-RELATED"/>
    <property type="match status" value="1"/>
</dbReference>
<dbReference type="PATRIC" id="fig|2033.6.peg.1436"/>
<dbReference type="InterPro" id="IPR036465">
    <property type="entry name" value="vWFA_dom_sf"/>
</dbReference>
<feature type="compositionally biased region" description="Low complexity" evidence="1">
    <location>
        <begin position="180"/>
        <end position="193"/>
    </location>
</feature>
<sequence>MLDAWTGGAPFGLALTGDAHRVEHVFRRLRPYAGWVWRNADAGEPPPRIVRALALCPDAAALPPAVRRLCTVVVDVGIERASGRRPAGETEEHLWRRVVSVLSAHGVRDGAIDVAACALASALVDADVDGDPVALVRAWIALAHGRERQGIERGESDGTRPADEDTTDGSDAENPDDAGDASAAAADGPPAGDDGSGDEGEAAAEDGGPDGAGDVVPREESVPPRGMSDADGASGDDPVGAPATGDLAGAHAETAGEADGGAPDAASGAAAPEPSPERQFPSAAERGDACSPDAGAPEAGIAADIDSDRAPSARAAALLGPEVFDARDRARVRTGRRAPRGATRAGTGRGRPGRIVAPERADGRIAILPTVHAALRRHAASATPGPLVITRDDVRGRLRAEPTAAHTVVVIDGSSSMGAAGAAHARRVADVALAHVYRDRGDVSVVLAAGSDASLVQARTPRISRARAALQRASAEGGGGTPLADSVRRALDEFGDAARERCRLVIVSDGQGTVDLEGRADPRTAARDLRVQLDRASARAARVVFVPLDPRGYTPLERTLAPFRAAGAVVVSD</sequence>
<accession>A0A147EPS2</accession>
<feature type="compositionally biased region" description="Low complexity" evidence="1">
    <location>
        <begin position="226"/>
        <end position="272"/>
    </location>
</feature>
<reference evidence="3 4" key="1">
    <citation type="journal article" date="2016" name="Front. Microbiol.">
        <title>Genomic Resource of Rice Seed Associated Bacteria.</title>
        <authorList>
            <person name="Midha S."/>
            <person name="Bansal K."/>
            <person name="Sharma S."/>
            <person name="Kumar N."/>
            <person name="Patil P.P."/>
            <person name="Chaudhry V."/>
            <person name="Patil P.B."/>
        </authorList>
    </citation>
    <scope>NUCLEOTIDE SEQUENCE [LARGE SCALE GENOMIC DNA]</scope>
    <source>
        <strain evidence="3 4">NS220</strain>
    </source>
</reference>
<feature type="compositionally biased region" description="Acidic residues" evidence="1">
    <location>
        <begin position="195"/>
        <end position="208"/>
    </location>
</feature>
<proteinExistence type="predicted"/>
<evidence type="ECO:0000259" key="2">
    <source>
        <dbReference type="Pfam" id="PF13519"/>
    </source>
</evidence>
<gene>
    <name evidence="3" type="ORF">NS220_18230</name>
</gene>
<feature type="compositionally biased region" description="Acidic residues" evidence="1">
    <location>
        <begin position="164"/>
        <end position="179"/>
    </location>
</feature>
<comment type="caution">
    <text evidence="3">The sequence shown here is derived from an EMBL/GenBank/DDBJ whole genome shotgun (WGS) entry which is preliminary data.</text>
</comment>
<name>A0A147EPS2_MICTE</name>
<feature type="region of interest" description="Disordered" evidence="1">
    <location>
        <begin position="149"/>
        <end position="308"/>
    </location>
</feature>
<dbReference type="CDD" id="cd00198">
    <property type="entry name" value="vWFA"/>
    <property type="match status" value="1"/>
</dbReference>
<dbReference type="AlphaFoldDB" id="A0A147EPS2"/>
<organism evidence="3 4">
    <name type="scientific">Microbacterium testaceum</name>
    <name type="common">Aureobacterium testaceum</name>
    <name type="synonym">Brevibacterium testaceum</name>
    <dbReference type="NCBI Taxonomy" id="2033"/>
    <lineage>
        <taxon>Bacteria</taxon>
        <taxon>Bacillati</taxon>
        <taxon>Actinomycetota</taxon>
        <taxon>Actinomycetes</taxon>
        <taxon>Micrococcales</taxon>
        <taxon>Microbacteriaceae</taxon>
        <taxon>Microbacterium</taxon>
    </lineage>
</organism>
<dbReference type="SUPFAM" id="SSF53300">
    <property type="entry name" value="vWA-like"/>
    <property type="match status" value="1"/>
</dbReference>
<evidence type="ECO:0000256" key="1">
    <source>
        <dbReference type="SAM" id="MobiDB-lite"/>
    </source>
</evidence>
<dbReference type="InterPro" id="IPR052989">
    <property type="entry name" value="Mg-chelatase_DI-like"/>
</dbReference>
<dbReference type="EMBL" id="LDRT01000194">
    <property type="protein sequence ID" value="KTR86476.1"/>
    <property type="molecule type" value="Genomic_DNA"/>
</dbReference>
<feature type="region of interest" description="Disordered" evidence="1">
    <location>
        <begin position="329"/>
        <end position="355"/>
    </location>
</feature>
<dbReference type="Pfam" id="PF13519">
    <property type="entry name" value="VWA_2"/>
    <property type="match status" value="1"/>
</dbReference>
<protein>
    <recommendedName>
        <fullName evidence="2">VWFA domain-containing protein</fullName>
    </recommendedName>
</protein>
<dbReference type="PANTHER" id="PTHR35023:SF1">
    <property type="entry name" value="MG-PROTOPORPHYRIN IX CHELATASE"/>
    <property type="match status" value="1"/>
</dbReference>
<evidence type="ECO:0000313" key="3">
    <source>
        <dbReference type="EMBL" id="KTR86476.1"/>
    </source>
</evidence>
<dbReference type="Proteomes" id="UP000075025">
    <property type="component" value="Unassembled WGS sequence"/>
</dbReference>
<dbReference type="InterPro" id="IPR002035">
    <property type="entry name" value="VWF_A"/>
</dbReference>
<dbReference type="Gene3D" id="3.40.50.410">
    <property type="entry name" value="von Willebrand factor, type A domain"/>
    <property type="match status" value="1"/>
</dbReference>
<feature type="domain" description="VWFA" evidence="2">
    <location>
        <begin position="407"/>
        <end position="511"/>
    </location>
</feature>
<evidence type="ECO:0000313" key="4">
    <source>
        <dbReference type="Proteomes" id="UP000075025"/>
    </source>
</evidence>
<feature type="compositionally biased region" description="Basic and acidic residues" evidence="1">
    <location>
        <begin position="149"/>
        <end position="163"/>
    </location>
</feature>